<accession>A0AAU8N5L4</accession>
<keyword evidence="2" id="KW-1133">Transmembrane helix</keyword>
<organism evidence="3">
    <name type="scientific">Actinomyces timonensis</name>
    <dbReference type="NCBI Taxonomy" id="1288391"/>
    <lineage>
        <taxon>Bacteria</taxon>
        <taxon>Bacillati</taxon>
        <taxon>Actinomycetota</taxon>
        <taxon>Actinomycetes</taxon>
        <taxon>Actinomycetales</taxon>
        <taxon>Actinomycetaceae</taxon>
        <taxon>Actinomyces</taxon>
    </lineage>
</organism>
<feature type="transmembrane region" description="Helical" evidence="2">
    <location>
        <begin position="184"/>
        <end position="205"/>
    </location>
</feature>
<proteinExistence type="predicted"/>
<feature type="region of interest" description="Disordered" evidence="1">
    <location>
        <begin position="1"/>
        <end position="25"/>
    </location>
</feature>
<evidence type="ECO:0000256" key="1">
    <source>
        <dbReference type="SAM" id="MobiDB-lite"/>
    </source>
</evidence>
<name>A0AAU8N5L4_9ACTO</name>
<feature type="transmembrane region" description="Helical" evidence="2">
    <location>
        <begin position="103"/>
        <end position="122"/>
    </location>
</feature>
<dbReference type="AlphaFoldDB" id="A0AAU8N5L4"/>
<keyword evidence="2" id="KW-0812">Transmembrane</keyword>
<dbReference type="RefSeq" id="WP_366181360.1">
    <property type="nucleotide sequence ID" value="NZ_CP159989.1"/>
</dbReference>
<evidence type="ECO:0000256" key="2">
    <source>
        <dbReference type="SAM" id="Phobius"/>
    </source>
</evidence>
<feature type="transmembrane region" description="Helical" evidence="2">
    <location>
        <begin position="212"/>
        <end position="234"/>
    </location>
</feature>
<dbReference type="EMBL" id="CP159989">
    <property type="protein sequence ID" value="XCP83150.1"/>
    <property type="molecule type" value="Genomic_DNA"/>
</dbReference>
<feature type="transmembrane region" description="Helical" evidence="2">
    <location>
        <begin position="47"/>
        <end position="67"/>
    </location>
</feature>
<gene>
    <name evidence="3" type="ORF">ABXS69_04555</name>
</gene>
<sequence>MTTTTEHPASGMARTGETAADVPPSRSGPGVAAALQGGVVTFLARPLVWVLVVVWLFQIVVFAYAINAAVVSQAPSSQTNAVIVACLGVNAAHAWPLASMPTYGAFVFILLGSLAGASDYRYGTFRLILPRYASRAGLLGARFACLAVLSVVMSALTLLVSFAASAIVSPSLGLDAAAPPVSDVVVSLGLGALVILAMMAIGFAASIALRSLLGGFLVGFGWAVGIEVLLLRMLSPLADWVDSVRGLLPVGASSTLIARVGERAGLDTAATTGLSELVSPWASAAALIAWTVALFATAIVLFRGRDV</sequence>
<keyword evidence="2" id="KW-0472">Membrane</keyword>
<reference evidence="3" key="1">
    <citation type="submission" date="2024-05" db="EMBL/GenBank/DDBJ databases">
        <title>Draft genome assemblies of 36 bacteria isolated from hibernating arctic ground squirrels.</title>
        <authorList>
            <person name="McKee H."/>
            <person name="Mullen L."/>
            <person name="Drown D.M."/>
            <person name="Duddleston K.N."/>
        </authorList>
    </citation>
    <scope>NUCLEOTIDE SEQUENCE</scope>
    <source>
        <strain evidence="3">AR004</strain>
    </source>
</reference>
<evidence type="ECO:0000313" key="3">
    <source>
        <dbReference type="EMBL" id="XCP83150.1"/>
    </source>
</evidence>
<evidence type="ECO:0008006" key="4">
    <source>
        <dbReference type="Google" id="ProtNLM"/>
    </source>
</evidence>
<feature type="transmembrane region" description="Helical" evidence="2">
    <location>
        <begin position="143"/>
        <end position="164"/>
    </location>
</feature>
<feature type="transmembrane region" description="Helical" evidence="2">
    <location>
        <begin position="281"/>
        <end position="302"/>
    </location>
</feature>
<protein>
    <recommendedName>
        <fullName evidence="4">ABC-type transport system involved in multi-copper enzyme maturation, permease component</fullName>
    </recommendedName>
</protein>